<reference evidence="3" key="1">
    <citation type="journal article" date="2019" name="Int. J. Syst. Evol. Microbiol.">
        <title>The Global Catalogue of Microorganisms (GCM) 10K type strain sequencing project: providing services to taxonomists for standard genome sequencing and annotation.</title>
        <authorList>
            <consortium name="The Broad Institute Genomics Platform"/>
            <consortium name="The Broad Institute Genome Sequencing Center for Infectious Disease"/>
            <person name="Wu L."/>
            <person name="Ma J."/>
        </authorList>
    </citation>
    <scope>NUCLEOTIDE SEQUENCE [LARGE SCALE GENOMIC DNA]</scope>
    <source>
        <strain evidence="3">JCM 17021</strain>
    </source>
</reference>
<evidence type="ECO:0000256" key="1">
    <source>
        <dbReference type="SAM" id="Phobius"/>
    </source>
</evidence>
<keyword evidence="1" id="KW-1133">Transmembrane helix</keyword>
<evidence type="ECO:0000313" key="3">
    <source>
        <dbReference type="Proteomes" id="UP001501803"/>
    </source>
</evidence>
<dbReference type="RefSeq" id="WP_345066328.1">
    <property type="nucleotide sequence ID" value="NZ_BAABCN010000005.1"/>
</dbReference>
<keyword evidence="3" id="KW-1185">Reference proteome</keyword>
<keyword evidence="1" id="KW-0472">Membrane</keyword>
<gene>
    <name evidence="2" type="ORF">GCM10022381_22290</name>
</gene>
<evidence type="ECO:0000313" key="2">
    <source>
        <dbReference type="EMBL" id="GAA3879512.1"/>
    </source>
</evidence>
<dbReference type="EMBL" id="BAABCN010000005">
    <property type="protein sequence ID" value="GAA3879512.1"/>
    <property type="molecule type" value="Genomic_DNA"/>
</dbReference>
<accession>A0ABP7KJN1</accession>
<organism evidence="2 3">
    <name type="scientific">Leifsonia kafniensis</name>
    <dbReference type="NCBI Taxonomy" id="475957"/>
    <lineage>
        <taxon>Bacteria</taxon>
        <taxon>Bacillati</taxon>
        <taxon>Actinomycetota</taxon>
        <taxon>Actinomycetes</taxon>
        <taxon>Micrococcales</taxon>
        <taxon>Microbacteriaceae</taxon>
        <taxon>Leifsonia</taxon>
    </lineage>
</organism>
<feature type="transmembrane region" description="Helical" evidence="1">
    <location>
        <begin position="55"/>
        <end position="78"/>
    </location>
</feature>
<protein>
    <submittedName>
        <fullName evidence="2">Uncharacterized protein</fullName>
    </submittedName>
</protein>
<dbReference type="Proteomes" id="UP001501803">
    <property type="component" value="Unassembled WGS sequence"/>
</dbReference>
<feature type="transmembrane region" description="Helical" evidence="1">
    <location>
        <begin position="7"/>
        <end position="23"/>
    </location>
</feature>
<sequence>MTPIVRIWLAFSAIGVALIHLAVGASAPLVLGIILVGFGLTELGWGVLVLIRSRLLVPGIVLGAALGPVIVWAAAMSLHSGFGLPAEAVALPLFPMLIASLFNLFLAGSLAVLRRRAASRAPDTPSTAVASDPQGWRFLTGLILAGFLVSALTTPALAATDAGAHAVPHGSHAVPGLEFLDGGHAHH</sequence>
<keyword evidence="1" id="KW-0812">Transmembrane</keyword>
<name>A0ABP7KJN1_9MICO</name>
<proteinExistence type="predicted"/>
<feature type="transmembrane region" description="Helical" evidence="1">
    <location>
        <begin position="29"/>
        <end position="48"/>
    </location>
</feature>
<feature type="transmembrane region" description="Helical" evidence="1">
    <location>
        <begin position="90"/>
        <end position="113"/>
    </location>
</feature>
<comment type="caution">
    <text evidence="2">The sequence shown here is derived from an EMBL/GenBank/DDBJ whole genome shotgun (WGS) entry which is preliminary data.</text>
</comment>